<dbReference type="Proteomes" id="UP000777661">
    <property type="component" value="Unassembled WGS sequence"/>
</dbReference>
<dbReference type="RefSeq" id="WP_223006655.1">
    <property type="nucleotide sequence ID" value="NZ_CBDDPV010000002.1"/>
</dbReference>
<dbReference type="EMBL" id="JAHSQO010000008">
    <property type="protein sequence ID" value="MBY8918934.1"/>
    <property type="molecule type" value="Genomic_DNA"/>
</dbReference>
<reference evidence="1 2" key="1">
    <citation type="submission" date="2021-06" db="EMBL/GenBank/DDBJ databases">
        <title>Nitratireductor porphyridii sp. nov., isolated from a small marine red alga, Porphyridium purpureum in South Korea.</title>
        <authorList>
            <person name="Kim K.H."/>
            <person name="Kristyanto S."/>
            <person name="Jeon C.O."/>
        </authorList>
    </citation>
    <scope>NUCLEOTIDE SEQUENCE [LARGE SCALE GENOMIC DNA]</scope>
    <source>
        <strain evidence="1 2">R6</strain>
    </source>
</reference>
<organism evidence="1 2">
    <name type="scientific">Nitratireductor rhodophyticola</name>
    <dbReference type="NCBI Taxonomy" id="2854036"/>
    <lineage>
        <taxon>Bacteria</taxon>
        <taxon>Pseudomonadati</taxon>
        <taxon>Pseudomonadota</taxon>
        <taxon>Alphaproteobacteria</taxon>
        <taxon>Hyphomicrobiales</taxon>
        <taxon>Phyllobacteriaceae</taxon>
        <taxon>Nitratireductor</taxon>
    </lineage>
</organism>
<keyword evidence="2" id="KW-1185">Reference proteome</keyword>
<proteinExistence type="predicted"/>
<gene>
    <name evidence="1" type="ORF">KVG22_20205</name>
</gene>
<comment type="caution">
    <text evidence="1">The sequence shown here is derived from an EMBL/GenBank/DDBJ whole genome shotgun (WGS) entry which is preliminary data.</text>
</comment>
<accession>A0ABS7RDE3</accession>
<evidence type="ECO:0000313" key="1">
    <source>
        <dbReference type="EMBL" id="MBY8918934.1"/>
    </source>
</evidence>
<protein>
    <submittedName>
        <fullName evidence="1">Uncharacterized protein</fullName>
    </submittedName>
</protein>
<evidence type="ECO:0000313" key="2">
    <source>
        <dbReference type="Proteomes" id="UP000777661"/>
    </source>
</evidence>
<sequence length="65" mass="7037">MDTLTTAFENTFVASVWQSALTKEKGLGAADFDAWQQNADILAEYGVIDKAPKAVDFVVDPSSIK</sequence>
<name>A0ABS7RDE3_9HYPH</name>